<dbReference type="Pfam" id="PF10176">
    <property type="entry name" value="NEDD4_Bsd2"/>
    <property type="match status" value="1"/>
</dbReference>
<keyword evidence="3 6" id="KW-1133">Transmembrane helix</keyword>
<comment type="subcellular location">
    <subcellularLocation>
        <location evidence="1">Membrane</location>
        <topology evidence="1">Multi-pass membrane protein</topology>
    </subcellularLocation>
</comment>
<organism evidence="7 8">
    <name type="scientific">Apophysomyces ossiformis</name>
    <dbReference type="NCBI Taxonomy" id="679940"/>
    <lineage>
        <taxon>Eukaryota</taxon>
        <taxon>Fungi</taxon>
        <taxon>Fungi incertae sedis</taxon>
        <taxon>Mucoromycota</taxon>
        <taxon>Mucoromycotina</taxon>
        <taxon>Mucoromycetes</taxon>
        <taxon>Mucorales</taxon>
        <taxon>Mucorineae</taxon>
        <taxon>Mucoraceae</taxon>
        <taxon>Apophysomyces</taxon>
    </lineage>
</organism>
<dbReference type="GO" id="GO:0006511">
    <property type="term" value="P:ubiquitin-dependent protein catabolic process"/>
    <property type="evidence" value="ECO:0007669"/>
    <property type="project" value="TreeGrafter"/>
</dbReference>
<evidence type="ECO:0000313" key="7">
    <source>
        <dbReference type="EMBL" id="KAF7722053.1"/>
    </source>
</evidence>
<dbReference type="GO" id="GO:0016020">
    <property type="term" value="C:membrane"/>
    <property type="evidence" value="ECO:0007669"/>
    <property type="project" value="UniProtKB-SubCell"/>
</dbReference>
<feature type="transmembrane region" description="Helical" evidence="6">
    <location>
        <begin position="170"/>
        <end position="187"/>
    </location>
</feature>
<keyword evidence="2 6" id="KW-0812">Transmembrane</keyword>
<dbReference type="GO" id="GO:0005794">
    <property type="term" value="C:Golgi apparatus"/>
    <property type="evidence" value="ECO:0007669"/>
    <property type="project" value="TreeGrafter"/>
</dbReference>
<evidence type="ECO:0000256" key="1">
    <source>
        <dbReference type="ARBA" id="ARBA00004141"/>
    </source>
</evidence>
<dbReference type="GO" id="GO:0030001">
    <property type="term" value="P:metal ion transport"/>
    <property type="evidence" value="ECO:0007669"/>
    <property type="project" value="InterPro"/>
</dbReference>
<dbReference type="EMBL" id="JABAYA010000216">
    <property type="protein sequence ID" value="KAF7722053.1"/>
    <property type="molecule type" value="Genomic_DNA"/>
</dbReference>
<evidence type="ECO:0000256" key="2">
    <source>
        <dbReference type="ARBA" id="ARBA00022692"/>
    </source>
</evidence>
<gene>
    <name evidence="7" type="ORF">EC973_003735</name>
</gene>
<feature type="compositionally biased region" description="Acidic residues" evidence="5">
    <location>
        <begin position="64"/>
        <end position="76"/>
    </location>
</feature>
<comment type="caution">
    <text evidence="7">The sequence shown here is derived from an EMBL/GenBank/DDBJ whole genome shotgun (WGS) entry which is preliminary data.</text>
</comment>
<feature type="compositionally biased region" description="Low complexity" evidence="5">
    <location>
        <begin position="19"/>
        <end position="36"/>
    </location>
</feature>
<keyword evidence="4 6" id="KW-0472">Membrane</keyword>
<dbReference type="OrthoDB" id="10003116at2759"/>
<protein>
    <submittedName>
        <fullName evidence="7">Uncharacterized protein</fullName>
    </submittedName>
</protein>
<dbReference type="CDD" id="cd22212">
    <property type="entry name" value="NDFIP-like"/>
    <property type="match status" value="1"/>
</dbReference>
<accession>A0A8H7BM49</accession>
<name>A0A8H7BM49_9FUNG</name>
<evidence type="ECO:0000256" key="5">
    <source>
        <dbReference type="SAM" id="MobiDB-lite"/>
    </source>
</evidence>
<dbReference type="InterPro" id="IPR019325">
    <property type="entry name" value="NEDD4/Bsd2"/>
</dbReference>
<evidence type="ECO:0000256" key="3">
    <source>
        <dbReference type="ARBA" id="ARBA00022989"/>
    </source>
</evidence>
<keyword evidence="8" id="KW-1185">Reference proteome</keyword>
<feature type="transmembrane region" description="Helical" evidence="6">
    <location>
        <begin position="199"/>
        <end position="219"/>
    </location>
</feature>
<reference evidence="7" key="1">
    <citation type="submission" date="2020-01" db="EMBL/GenBank/DDBJ databases">
        <title>Genome Sequencing of Three Apophysomyces-Like Fungal Strains Confirms a Novel Fungal Genus in the Mucoromycota with divergent Burkholderia-like Endosymbiotic Bacteria.</title>
        <authorList>
            <person name="Stajich J.E."/>
            <person name="Macias A.M."/>
            <person name="Carter-House D."/>
            <person name="Lovett B."/>
            <person name="Kasson L.R."/>
            <person name="Berry K."/>
            <person name="Grigoriev I."/>
            <person name="Chang Y."/>
            <person name="Spatafora J."/>
            <person name="Kasson M.T."/>
        </authorList>
    </citation>
    <scope>NUCLEOTIDE SEQUENCE</scope>
    <source>
        <strain evidence="7">NRRL A-21654</strain>
    </source>
</reference>
<dbReference type="PANTHER" id="PTHR13396:SF5">
    <property type="entry name" value="NEDD4 FAMILY INTERACTING PROTEIN"/>
    <property type="match status" value="1"/>
</dbReference>
<proteinExistence type="predicted"/>
<evidence type="ECO:0000256" key="4">
    <source>
        <dbReference type="ARBA" id="ARBA00023136"/>
    </source>
</evidence>
<dbReference type="PANTHER" id="PTHR13396">
    <property type="entry name" value="NEDD4 FAMILY INTERACTING PROTEIN 1/2"/>
    <property type="match status" value="1"/>
</dbReference>
<evidence type="ECO:0000256" key="6">
    <source>
        <dbReference type="SAM" id="Phobius"/>
    </source>
</evidence>
<dbReference type="Proteomes" id="UP000605846">
    <property type="component" value="Unassembled WGS sequence"/>
</dbReference>
<feature type="transmembrane region" description="Helical" evidence="6">
    <location>
        <begin position="273"/>
        <end position="291"/>
    </location>
</feature>
<dbReference type="AlphaFoldDB" id="A0A8H7BM49"/>
<dbReference type="GO" id="GO:0005783">
    <property type="term" value="C:endoplasmic reticulum"/>
    <property type="evidence" value="ECO:0007669"/>
    <property type="project" value="TreeGrafter"/>
</dbReference>
<sequence length="313" mass="34704">MSNKYHKLPTSDDDPLEAQSSSINQTSSHTSRSSSPSSPPPSYPPPPLLTQQQQQQQQQNDLEIAFDDEHNDDIEYAESHRLLEPSPTPTPSLPVPTRHTSSTNQPAILPVTNDGVFSNISAKPESESAKTDETPPASFLPSSLNDLCLCLLTFYFFAYEEAAADSTPPYWQTTIIAPAGMGDIILVEGLPVGHLFNFFWNLLVSASFQFVGFMLTYLLHTSHAAKHGSRAGLGVSLVQYGFYIRSRGAIEDRYYDDEEQPPQNEDTNANANIVAYFLMMLGWFIIIRAVADYIRAKKMERIIAAEPNAESLV</sequence>
<feature type="compositionally biased region" description="Low complexity" evidence="5">
    <location>
        <begin position="49"/>
        <end position="59"/>
    </location>
</feature>
<feature type="transmembrane region" description="Helical" evidence="6">
    <location>
        <begin position="139"/>
        <end position="158"/>
    </location>
</feature>
<dbReference type="GO" id="GO:0048471">
    <property type="term" value="C:perinuclear region of cytoplasm"/>
    <property type="evidence" value="ECO:0007669"/>
    <property type="project" value="TreeGrafter"/>
</dbReference>
<dbReference type="GO" id="GO:0007034">
    <property type="term" value="P:vacuolar transport"/>
    <property type="evidence" value="ECO:0007669"/>
    <property type="project" value="InterPro"/>
</dbReference>
<dbReference type="GO" id="GO:0031398">
    <property type="term" value="P:positive regulation of protein ubiquitination"/>
    <property type="evidence" value="ECO:0007669"/>
    <property type="project" value="TreeGrafter"/>
</dbReference>
<evidence type="ECO:0000313" key="8">
    <source>
        <dbReference type="Proteomes" id="UP000605846"/>
    </source>
</evidence>
<feature type="region of interest" description="Disordered" evidence="5">
    <location>
        <begin position="1"/>
        <end position="109"/>
    </location>
</feature>
<feature type="compositionally biased region" description="Pro residues" evidence="5">
    <location>
        <begin position="37"/>
        <end position="48"/>
    </location>
</feature>